<dbReference type="Ensembl" id="ENSTGUT00000043026.1">
    <property type="protein sequence ID" value="ENSTGUP00000033041.1"/>
    <property type="gene ID" value="ENSTGUG00000025662.1"/>
</dbReference>
<keyword evidence="2" id="KW-1015">Disulfide bond</keyword>
<name>A0A674HDJ4_TAEGU</name>
<evidence type="ECO:0000313" key="5">
    <source>
        <dbReference type="Proteomes" id="UP000007754"/>
    </source>
</evidence>
<dbReference type="GeneTree" id="ENSGT00940000166753"/>
<feature type="compositionally biased region" description="Basic and acidic residues" evidence="3">
    <location>
        <begin position="31"/>
        <end position="41"/>
    </location>
</feature>
<gene>
    <name evidence="4" type="primary">CMC1</name>
</gene>
<evidence type="ECO:0000313" key="4">
    <source>
        <dbReference type="Ensembl" id="ENSTGUP00000033041.1"/>
    </source>
</evidence>
<dbReference type="AlphaFoldDB" id="A0A674HDJ4"/>
<keyword evidence="5" id="KW-1185">Reference proteome</keyword>
<dbReference type="PANTHER" id="PTHR22977:SF5">
    <property type="entry name" value="COX ASSEMBLY MITOCHONDRIAL PROTEIN HOMOLOG"/>
    <property type="match status" value="1"/>
</dbReference>
<dbReference type="Proteomes" id="UP000007754">
    <property type="component" value="Chromosome 2"/>
</dbReference>
<evidence type="ECO:0008006" key="6">
    <source>
        <dbReference type="Google" id="ProtNLM"/>
    </source>
</evidence>
<accession>A0A674HDJ4</accession>
<feature type="region of interest" description="Disordered" evidence="3">
    <location>
        <begin position="1"/>
        <end position="67"/>
    </location>
</feature>
<dbReference type="Pfam" id="PF08583">
    <property type="entry name" value="Cmc1"/>
    <property type="match status" value="1"/>
</dbReference>
<dbReference type="GO" id="GO:0005739">
    <property type="term" value="C:mitochondrion"/>
    <property type="evidence" value="ECO:0007669"/>
    <property type="project" value="TreeGrafter"/>
</dbReference>
<evidence type="ECO:0000256" key="3">
    <source>
        <dbReference type="SAM" id="MobiDB-lite"/>
    </source>
</evidence>
<protein>
    <recommendedName>
        <fullName evidence="6">COX assembly mitochondrial protein</fullName>
    </recommendedName>
</protein>
<evidence type="ECO:0000256" key="1">
    <source>
        <dbReference type="ARBA" id="ARBA00007347"/>
    </source>
</evidence>
<organism evidence="4 5">
    <name type="scientific">Taeniopygia guttata</name>
    <name type="common">Zebra finch</name>
    <name type="synonym">Poephila guttata</name>
    <dbReference type="NCBI Taxonomy" id="59729"/>
    <lineage>
        <taxon>Eukaryota</taxon>
        <taxon>Metazoa</taxon>
        <taxon>Chordata</taxon>
        <taxon>Craniata</taxon>
        <taxon>Vertebrata</taxon>
        <taxon>Euteleostomi</taxon>
        <taxon>Archelosauria</taxon>
        <taxon>Archosauria</taxon>
        <taxon>Dinosauria</taxon>
        <taxon>Saurischia</taxon>
        <taxon>Theropoda</taxon>
        <taxon>Coelurosauria</taxon>
        <taxon>Aves</taxon>
        <taxon>Neognathae</taxon>
        <taxon>Neoaves</taxon>
        <taxon>Telluraves</taxon>
        <taxon>Australaves</taxon>
        <taxon>Passeriformes</taxon>
        <taxon>Passeroidea</taxon>
        <taxon>Estrildidae</taxon>
        <taxon>Estrildinae</taxon>
        <taxon>Taeniopygia</taxon>
    </lineage>
</organism>
<sequence length="203" mass="22738">MSPPAVPTQPCPQTPTGAAPSAQRSRPRSRPAREEREERPGRAAPAPQRRGRGRRAQLPPLRGAADGACPRRCSICRLDNMGLKRRNLPGAQFCHGSGCAGVNARNSKLRHVEKDVLIPQIMRDRAKELCSDKVQAFTKCCQETGLLMVVKCRQENTALKDCLVGYYSDPSFYEECKAEYLKQREEYRATGIKKKRQKFTPNV</sequence>
<reference evidence="4" key="3">
    <citation type="submission" date="2025-09" db="UniProtKB">
        <authorList>
            <consortium name="Ensembl"/>
        </authorList>
    </citation>
    <scope>IDENTIFICATION</scope>
</reference>
<reference evidence="4 5" key="1">
    <citation type="journal article" date="2010" name="Nature">
        <title>The genome of a songbird.</title>
        <authorList>
            <person name="Warren W.C."/>
            <person name="Clayton D.F."/>
            <person name="Ellegren H."/>
            <person name="Arnold A.P."/>
            <person name="Hillier L.W."/>
            <person name="Kunstner A."/>
            <person name="Searle S."/>
            <person name="White S."/>
            <person name="Vilella A.J."/>
            <person name="Fairley S."/>
            <person name="Heger A."/>
            <person name="Kong L."/>
            <person name="Ponting C.P."/>
            <person name="Jarvis E.D."/>
            <person name="Mello C.V."/>
            <person name="Minx P."/>
            <person name="Lovell P."/>
            <person name="Velho T.A."/>
            <person name="Ferris M."/>
            <person name="Balakrishnan C.N."/>
            <person name="Sinha S."/>
            <person name="Blatti C."/>
            <person name="London S.E."/>
            <person name="Li Y."/>
            <person name="Lin Y.C."/>
            <person name="George J."/>
            <person name="Sweedler J."/>
            <person name="Southey B."/>
            <person name="Gunaratne P."/>
            <person name="Watson M."/>
            <person name="Nam K."/>
            <person name="Backstrom N."/>
            <person name="Smeds L."/>
            <person name="Nabholz B."/>
            <person name="Itoh Y."/>
            <person name="Whitney O."/>
            <person name="Pfenning A.R."/>
            <person name="Howard J."/>
            <person name="Volker M."/>
            <person name="Skinner B.M."/>
            <person name="Griffin D.K."/>
            <person name="Ye L."/>
            <person name="McLaren W.M."/>
            <person name="Flicek P."/>
            <person name="Quesada V."/>
            <person name="Velasco G."/>
            <person name="Lopez-Otin C."/>
            <person name="Puente X.S."/>
            <person name="Olender T."/>
            <person name="Lancet D."/>
            <person name="Smit A.F."/>
            <person name="Hubley R."/>
            <person name="Konkel M.K."/>
            <person name="Walker J.A."/>
            <person name="Batzer M.A."/>
            <person name="Gu W."/>
            <person name="Pollock D.D."/>
            <person name="Chen L."/>
            <person name="Cheng Z."/>
            <person name="Eichler E.E."/>
            <person name="Stapley J."/>
            <person name="Slate J."/>
            <person name="Ekblom R."/>
            <person name="Birkhead T."/>
            <person name="Burke T."/>
            <person name="Burt D."/>
            <person name="Scharff C."/>
            <person name="Adam I."/>
            <person name="Richard H."/>
            <person name="Sultan M."/>
            <person name="Soldatov A."/>
            <person name="Lehrach H."/>
            <person name="Edwards S.V."/>
            <person name="Yang S.P."/>
            <person name="Li X."/>
            <person name="Graves T."/>
            <person name="Fulton L."/>
            <person name="Nelson J."/>
            <person name="Chinwalla A."/>
            <person name="Hou S."/>
            <person name="Mardis E.R."/>
            <person name="Wilson R.K."/>
        </authorList>
    </citation>
    <scope>NUCLEOTIDE SEQUENCE [LARGE SCALE GENOMIC DNA]</scope>
</reference>
<proteinExistence type="inferred from homology"/>
<evidence type="ECO:0000256" key="2">
    <source>
        <dbReference type="ARBA" id="ARBA00023157"/>
    </source>
</evidence>
<reference evidence="4" key="2">
    <citation type="submission" date="2025-08" db="UniProtKB">
        <authorList>
            <consortium name="Ensembl"/>
        </authorList>
    </citation>
    <scope>IDENTIFICATION</scope>
</reference>
<dbReference type="InParanoid" id="A0A674HDJ4"/>
<comment type="similarity">
    <text evidence="1">Belongs to the CMC family.</text>
</comment>
<dbReference type="InterPro" id="IPR013892">
    <property type="entry name" value="Cyt_c_biogenesis_Cmc1-like"/>
</dbReference>
<dbReference type="PANTHER" id="PTHR22977">
    <property type="entry name" value="COX ASSEMBLY MITOCHONDRIAL PROTEIN"/>
    <property type="match status" value="1"/>
</dbReference>
<feature type="compositionally biased region" description="Pro residues" evidence="3">
    <location>
        <begin position="1"/>
        <end position="13"/>
    </location>
</feature>